<dbReference type="EMBL" id="FOIN01000017">
    <property type="protein sequence ID" value="SET53856.1"/>
    <property type="molecule type" value="Genomic_DNA"/>
</dbReference>
<dbReference type="AlphaFoldDB" id="A0A1I0F979"/>
<keyword evidence="8 15" id="KW-0460">Magnesium</keyword>
<comment type="similarity">
    <text evidence="2 15">Belongs to the UPRTase family.</text>
</comment>
<dbReference type="GeneID" id="78288515"/>
<dbReference type="CDD" id="cd06223">
    <property type="entry name" value="PRTases_typeI"/>
    <property type="match status" value="1"/>
</dbReference>
<evidence type="ECO:0000256" key="2">
    <source>
        <dbReference type="ARBA" id="ARBA00009516"/>
    </source>
</evidence>
<dbReference type="HAMAP" id="MF_01218_B">
    <property type="entry name" value="Upp_B"/>
    <property type="match status" value="1"/>
</dbReference>
<dbReference type="NCBIfam" id="TIGR01091">
    <property type="entry name" value="upp"/>
    <property type="match status" value="1"/>
</dbReference>
<evidence type="ECO:0000256" key="7">
    <source>
        <dbReference type="ARBA" id="ARBA00022741"/>
    </source>
</evidence>
<dbReference type="InterPro" id="IPR034332">
    <property type="entry name" value="Upp_B"/>
</dbReference>
<evidence type="ECO:0000259" key="16">
    <source>
        <dbReference type="Pfam" id="PF14681"/>
    </source>
</evidence>
<comment type="function">
    <text evidence="12 15">Catalyzes the conversion of uracil and 5-phospho-alpha-D-ribose 1-diphosphate (PRPP) to UMP and diphosphate.</text>
</comment>
<feature type="binding site" evidence="15">
    <location>
        <position position="192"/>
    </location>
    <ligand>
        <name>uracil</name>
        <dbReference type="ChEBI" id="CHEBI:17568"/>
    </ligand>
</feature>
<name>A0A1I0F979_9FIRM</name>
<keyword evidence="7 15" id="KW-0547">Nucleotide-binding</keyword>
<evidence type="ECO:0000256" key="5">
    <source>
        <dbReference type="ARBA" id="ARBA00022676"/>
    </source>
</evidence>
<dbReference type="Proteomes" id="UP000490821">
    <property type="component" value="Unassembled WGS sequence"/>
</dbReference>
<comment type="catalytic activity">
    <reaction evidence="11 15">
        <text>UMP + diphosphate = 5-phospho-alpha-D-ribose 1-diphosphate + uracil</text>
        <dbReference type="Rhea" id="RHEA:13017"/>
        <dbReference type="ChEBI" id="CHEBI:17568"/>
        <dbReference type="ChEBI" id="CHEBI:33019"/>
        <dbReference type="ChEBI" id="CHEBI:57865"/>
        <dbReference type="ChEBI" id="CHEBI:58017"/>
        <dbReference type="EC" id="2.4.2.9"/>
    </reaction>
</comment>
<evidence type="ECO:0000256" key="12">
    <source>
        <dbReference type="ARBA" id="ARBA00056901"/>
    </source>
</evidence>
<dbReference type="InterPro" id="IPR000836">
    <property type="entry name" value="PRTase_dom"/>
</dbReference>
<keyword evidence="19" id="KW-1185">Reference proteome</keyword>
<comment type="pathway">
    <text evidence="1 15">Pyrimidine metabolism; UMP biosynthesis via salvage pathway; UMP from uracil: step 1/1.</text>
</comment>
<dbReference type="UniPathway" id="UPA00574">
    <property type="reaction ID" value="UER00636"/>
</dbReference>
<evidence type="ECO:0000256" key="11">
    <source>
        <dbReference type="ARBA" id="ARBA00052919"/>
    </source>
</evidence>
<evidence type="ECO:0000256" key="15">
    <source>
        <dbReference type="HAMAP-Rule" id="MF_01218"/>
    </source>
</evidence>
<dbReference type="OrthoDB" id="9781675at2"/>
<reference evidence="18" key="2">
    <citation type="submission" date="2016-10" db="EMBL/GenBank/DDBJ databases">
        <authorList>
            <person name="de Groot N.N."/>
        </authorList>
    </citation>
    <scope>NUCLEOTIDE SEQUENCE [LARGE SCALE GENOMIC DNA]</scope>
    <source>
        <strain evidence="18">DSM 1551</strain>
    </source>
</reference>
<evidence type="ECO:0000256" key="10">
    <source>
        <dbReference type="ARBA" id="ARBA00031082"/>
    </source>
</evidence>
<dbReference type="InterPro" id="IPR029057">
    <property type="entry name" value="PRTase-like"/>
</dbReference>
<dbReference type="InterPro" id="IPR005765">
    <property type="entry name" value="UPRT"/>
</dbReference>
<evidence type="ECO:0000256" key="14">
    <source>
        <dbReference type="ARBA" id="ARBA00079807"/>
    </source>
</evidence>
<feature type="binding site" evidence="15">
    <location>
        <position position="102"/>
    </location>
    <ligand>
        <name>5-phospho-alpha-D-ribose 1-diphosphate</name>
        <dbReference type="ChEBI" id="CHEBI:58017"/>
    </ligand>
</feature>
<evidence type="ECO:0000256" key="9">
    <source>
        <dbReference type="ARBA" id="ARBA00023134"/>
    </source>
</evidence>
<evidence type="ECO:0000256" key="4">
    <source>
        <dbReference type="ARBA" id="ARBA00022533"/>
    </source>
</evidence>
<dbReference type="Proteomes" id="UP000198558">
    <property type="component" value="Unassembled WGS sequence"/>
</dbReference>
<evidence type="ECO:0000313" key="20">
    <source>
        <dbReference type="Proteomes" id="UP000490821"/>
    </source>
</evidence>
<evidence type="ECO:0000256" key="13">
    <source>
        <dbReference type="ARBA" id="ARBA00072146"/>
    </source>
</evidence>
<feature type="binding site" evidence="15">
    <location>
        <position position="198"/>
    </location>
    <ligand>
        <name>5-phospho-alpha-D-ribose 1-diphosphate</name>
        <dbReference type="ChEBI" id="CHEBI:58017"/>
    </ligand>
</feature>
<dbReference type="PANTHER" id="PTHR32315:SF4">
    <property type="entry name" value="URACIL PHOSPHORIBOSYLTRANSFERASE, CHLOROPLASTIC"/>
    <property type="match status" value="1"/>
</dbReference>
<dbReference type="SUPFAM" id="SSF53271">
    <property type="entry name" value="PRTase-like"/>
    <property type="match status" value="1"/>
</dbReference>
<organism evidence="18 19">
    <name type="scientific">Thomasclavelia cocleata</name>
    <dbReference type="NCBI Taxonomy" id="69824"/>
    <lineage>
        <taxon>Bacteria</taxon>
        <taxon>Bacillati</taxon>
        <taxon>Bacillota</taxon>
        <taxon>Erysipelotrichia</taxon>
        <taxon>Erysipelotrichales</taxon>
        <taxon>Coprobacillaceae</taxon>
        <taxon>Thomasclavelia</taxon>
    </lineage>
</organism>
<dbReference type="EC" id="2.4.2.9" evidence="3 15"/>
<feature type="binding site" evidence="15">
    <location>
        <begin position="129"/>
        <end position="137"/>
    </location>
    <ligand>
        <name>5-phospho-alpha-D-ribose 1-diphosphate</name>
        <dbReference type="ChEBI" id="CHEBI:58017"/>
    </ligand>
</feature>
<dbReference type="FunFam" id="3.40.50.2020:FF:000003">
    <property type="entry name" value="Uracil phosphoribosyltransferase"/>
    <property type="match status" value="1"/>
</dbReference>
<evidence type="ECO:0000313" key="18">
    <source>
        <dbReference type="EMBL" id="SET53856.1"/>
    </source>
</evidence>
<gene>
    <name evidence="15 17" type="primary">upp</name>
    <name evidence="17" type="ORF">IMSAGC017_01538</name>
    <name evidence="18" type="ORF">SAMN04489758_11720</name>
</gene>
<sequence>MATTILNHALIDHKLTIMREKDTKTIVFKDNLDEIAMLMAYEVTKELPLVDKEIVTPICPMIGKELKKQIILVPILRAGIGLVDGFRRIIPTAKIGHIGMARNEDTLIPEEYYAKFPSGLEDSIVIIVDPMLATGGSASAAITNIKARGAKDIRLVCLVGAPEGVKMIEEDHPDVELILATLDEKLNEHGYIVPGLGDAGDRLFGTD</sequence>
<keyword evidence="4 15" id="KW-0021">Allosteric enzyme</keyword>
<dbReference type="GO" id="GO:0005525">
    <property type="term" value="F:GTP binding"/>
    <property type="evidence" value="ECO:0007669"/>
    <property type="project" value="UniProtKB-KW"/>
</dbReference>
<dbReference type="GO" id="GO:0044206">
    <property type="term" value="P:UMP salvage"/>
    <property type="evidence" value="ECO:0007669"/>
    <property type="project" value="UniProtKB-UniRule"/>
</dbReference>
<comment type="activity regulation">
    <text evidence="15">Allosterically activated by GTP.</text>
</comment>
<feature type="binding site" evidence="15">
    <location>
        <position position="77"/>
    </location>
    <ligand>
        <name>5-phospho-alpha-D-ribose 1-diphosphate</name>
        <dbReference type="ChEBI" id="CHEBI:58017"/>
    </ligand>
</feature>
<accession>A0A1I0F979</accession>
<dbReference type="Gene3D" id="3.40.50.2020">
    <property type="match status" value="1"/>
</dbReference>
<evidence type="ECO:0000256" key="6">
    <source>
        <dbReference type="ARBA" id="ARBA00022679"/>
    </source>
</evidence>
<feature type="binding site" evidence="15">
    <location>
        <begin position="197"/>
        <end position="199"/>
    </location>
    <ligand>
        <name>uracil</name>
        <dbReference type="ChEBI" id="CHEBI:17568"/>
    </ligand>
</feature>
<evidence type="ECO:0000313" key="19">
    <source>
        <dbReference type="Proteomes" id="UP000198558"/>
    </source>
</evidence>
<keyword evidence="9 15" id="KW-0342">GTP-binding</keyword>
<protein>
    <recommendedName>
        <fullName evidence="13 15">Uracil phosphoribosyltransferase</fullName>
        <ecNumber evidence="3 15">2.4.2.9</ecNumber>
    </recommendedName>
    <alternativeName>
        <fullName evidence="10 15">UMP pyrophosphorylase</fullName>
    </alternativeName>
    <alternativeName>
        <fullName evidence="14 15">UPRTase</fullName>
    </alternativeName>
</protein>
<proteinExistence type="inferred from homology"/>
<comment type="cofactor">
    <cofactor evidence="15">
        <name>Mg(2+)</name>
        <dbReference type="ChEBI" id="CHEBI:18420"/>
    </cofactor>
    <text evidence="15">Binds 1 Mg(2+) ion per subunit. The magnesium is bound as Mg-PRPP.</text>
</comment>
<dbReference type="RefSeq" id="WP_092354093.1">
    <property type="nucleotide sequence ID" value="NZ_BLMI01000185.1"/>
</dbReference>
<evidence type="ECO:0000256" key="3">
    <source>
        <dbReference type="ARBA" id="ARBA00011894"/>
    </source>
</evidence>
<dbReference type="GO" id="GO:0006223">
    <property type="term" value="P:uracil salvage"/>
    <property type="evidence" value="ECO:0007669"/>
    <property type="project" value="InterPro"/>
</dbReference>
<dbReference type="GO" id="GO:0000287">
    <property type="term" value="F:magnesium ion binding"/>
    <property type="evidence" value="ECO:0007669"/>
    <property type="project" value="UniProtKB-UniRule"/>
</dbReference>
<keyword evidence="6 15" id="KW-0808">Transferase</keyword>
<dbReference type="EMBL" id="BLMI01000185">
    <property type="protein sequence ID" value="GFI41494.1"/>
    <property type="molecule type" value="Genomic_DNA"/>
</dbReference>
<dbReference type="InterPro" id="IPR050054">
    <property type="entry name" value="UPRTase/APRTase"/>
</dbReference>
<evidence type="ECO:0000313" key="17">
    <source>
        <dbReference type="EMBL" id="GFI41494.1"/>
    </source>
</evidence>
<reference evidence="19" key="1">
    <citation type="submission" date="2016-10" db="EMBL/GenBank/DDBJ databases">
        <authorList>
            <person name="Varghese N."/>
            <person name="Submissions S."/>
        </authorList>
    </citation>
    <scope>NUCLEOTIDE SEQUENCE [LARGE SCALE GENOMIC DNA]</scope>
    <source>
        <strain evidence="19">DSM 1551</strain>
    </source>
</reference>
<evidence type="ECO:0000256" key="8">
    <source>
        <dbReference type="ARBA" id="ARBA00022842"/>
    </source>
</evidence>
<keyword evidence="5 15" id="KW-0328">Glycosyltransferase</keyword>
<dbReference type="PANTHER" id="PTHR32315">
    <property type="entry name" value="ADENINE PHOSPHORIBOSYLTRANSFERASE"/>
    <property type="match status" value="1"/>
</dbReference>
<dbReference type="GO" id="GO:0005737">
    <property type="term" value="C:cytoplasm"/>
    <property type="evidence" value="ECO:0007669"/>
    <property type="project" value="UniProtKB-ARBA"/>
</dbReference>
<evidence type="ECO:0000256" key="1">
    <source>
        <dbReference type="ARBA" id="ARBA00005180"/>
    </source>
</evidence>
<feature type="domain" description="Phosphoribosyltransferase" evidence="16">
    <location>
        <begin position="6"/>
        <end position="206"/>
    </location>
</feature>
<dbReference type="GO" id="GO:0004845">
    <property type="term" value="F:uracil phosphoribosyltransferase activity"/>
    <property type="evidence" value="ECO:0007669"/>
    <property type="project" value="UniProtKB-UniRule"/>
</dbReference>
<dbReference type="NCBIfam" id="NF001097">
    <property type="entry name" value="PRK00129.1"/>
    <property type="match status" value="1"/>
</dbReference>
<dbReference type="Pfam" id="PF14681">
    <property type="entry name" value="UPRTase"/>
    <property type="match status" value="1"/>
</dbReference>
<reference evidence="17 20" key="3">
    <citation type="journal article" date="2020" name="Microbiome">
        <title>Single-cell genomics of uncultured bacteria reveals dietary fiber responders in the mouse gut microbiota.</title>
        <authorList>
            <person name="Chijiiwa R."/>
            <person name="Hosokawa M."/>
            <person name="Kogawa M."/>
            <person name="Nishikawa Y."/>
            <person name="Ide K."/>
            <person name="Sakanashi C."/>
            <person name="Takahashi K."/>
            <person name="Takeyama H."/>
        </authorList>
    </citation>
    <scope>NUCLEOTIDE SEQUENCE [LARGE SCALE GENOMIC DNA]</scope>
    <source>
        <strain evidence="17">IMSAGC_017</strain>
    </source>
</reference>